<dbReference type="Proteomes" id="UP000291933">
    <property type="component" value="Unassembled WGS sequence"/>
</dbReference>
<protein>
    <submittedName>
        <fullName evidence="1">Uncharacterized protein</fullName>
    </submittedName>
</protein>
<dbReference type="SUPFAM" id="SSF63817">
    <property type="entry name" value="Sortase"/>
    <property type="match status" value="1"/>
</dbReference>
<dbReference type="AlphaFoldDB" id="A0A4Q9KNK0"/>
<organism evidence="1 2">
    <name type="scientific">Propioniciclava tarda</name>
    <dbReference type="NCBI Taxonomy" id="433330"/>
    <lineage>
        <taxon>Bacteria</taxon>
        <taxon>Bacillati</taxon>
        <taxon>Actinomycetota</taxon>
        <taxon>Actinomycetes</taxon>
        <taxon>Propionibacteriales</taxon>
        <taxon>Propionibacteriaceae</taxon>
        <taxon>Propioniciclava</taxon>
    </lineage>
</organism>
<reference evidence="1 2" key="1">
    <citation type="submission" date="2019-01" db="EMBL/GenBank/DDBJ databases">
        <title>Lactibacter flavus gen. nov., sp. nov., a novel bacterium of the family Propionibacteriaceae isolated from raw milk and dairy products.</title>
        <authorList>
            <person name="Huptas C."/>
            <person name="Wenning M."/>
            <person name="Breitenwieser F."/>
            <person name="Doll E."/>
            <person name="Von Neubeck M."/>
            <person name="Busse H.-J."/>
            <person name="Scherer S."/>
        </authorList>
    </citation>
    <scope>NUCLEOTIDE SEQUENCE [LARGE SCALE GENOMIC DNA]</scope>
    <source>
        <strain evidence="1 2">DSM 22130</strain>
    </source>
</reference>
<dbReference type="EMBL" id="SDMR01000001">
    <property type="protein sequence ID" value="TBT96138.1"/>
    <property type="molecule type" value="Genomic_DNA"/>
</dbReference>
<evidence type="ECO:0000313" key="1">
    <source>
        <dbReference type="EMBL" id="TBT96138.1"/>
    </source>
</evidence>
<dbReference type="Gene3D" id="2.40.260.10">
    <property type="entry name" value="Sortase"/>
    <property type="match status" value="1"/>
</dbReference>
<accession>A0A4Q9KNK0</accession>
<gene>
    <name evidence="1" type="ORF">ET996_00230</name>
</gene>
<dbReference type="InterPro" id="IPR023365">
    <property type="entry name" value="Sortase_dom-sf"/>
</dbReference>
<keyword evidence="2" id="KW-1185">Reference proteome</keyword>
<name>A0A4Q9KNK0_PROTD</name>
<evidence type="ECO:0000313" key="2">
    <source>
        <dbReference type="Proteomes" id="UP000291933"/>
    </source>
</evidence>
<dbReference type="OrthoDB" id="5242879at2"/>
<dbReference type="RefSeq" id="WP_131170551.1">
    <property type="nucleotide sequence ID" value="NZ_FXTL01000001.1"/>
</dbReference>
<proteinExistence type="predicted"/>
<comment type="caution">
    <text evidence="1">The sequence shown here is derived from an EMBL/GenBank/DDBJ whole genome shotgun (WGS) entry which is preliminary data.</text>
</comment>
<sequence length="56" mass="6158">MTDPVPGKTGVTPTQALITLITCKNLFRSDERTVAFGVLAKTTPKTHERPPDHGRR</sequence>